<keyword evidence="1" id="KW-1133">Transmembrane helix</keyword>
<protein>
    <submittedName>
        <fullName evidence="2">Uncharacterized protein</fullName>
    </submittedName>
</protein>
<sequence>MWGVWLLLFSITAVIGNGIFAFTDLAWRLSGAPTESYPEILYAAYFFPTSVLLLIDSTLLLWTKKPLPQNELWLAANAKLVGLGLLSLLFVLPFNGKWSLVQSVGQVIIDCYVFVAYPLYLFLTARGIRQIWRFQV</sequence>
<evidence type="ECO:0000313" key="2">
    <source>
        <dbReference type="EMBL" id="MDC7695135.1"/>
    </source>
</evidence>
<keyword evidence="1" id="KW-0812">Transmembrane</keyword>
<evidence type="ECO:0000313" key="3">
    <source>
        <dbReference type="Proteomes" id="UP001216595"/>
    </source>
</evidence>
<dbReference type="EMBL" id="JAQQKW010000007">
    <property type="protein sequence ID" value="MDC7695135.1"/>
    <property type="molecule type" value="Genomic_DNA"/>
</dbReference>
<keyword evidence="1" id="KW-0472">Membrane</keyword>
<gene>
    <name evidence="2" type="ORF">PQU94_12680</name>
</gene>
<organism evidence="2 3">
    <name type="scientific">Asticcacaulis currens</name>
    <dbReference type="NCBI Taxonomy" id="2984210"/>
    <lineage>
        <taxon>Bacteria</taxon>
        <taxon>Pseudomonadati</taxon>
        <taxon>Pseudomonadota</taxon>
        <taxon>Alphaproteobacteria</taxon>
        <taxon>Caulobacterales</taxon>
        <taxon>Caulobacteraceae</taxon>
        <taxon>Asticcacaulis</taxon>
    </lineage>
</organism>
<proteinExistence type="predicted"/>
<accession>A0ABT5IG36</accession>
<comment type="caution">
    <text evidence="2">The sequence shown here is derived from an EMBL/GenBank/DDBJ whole genome shotgun (WGS) entry which is preliminary data.</text>
</comment>
<reference evidence="2 3" key="1">
    <citation type="submission" date="2023-01" db="EMBL/GenBank/DDBJ databases">
        <title>Novel species of the genus Asticcacaulis isolated from rivers.</title>
        <authorList>
            <person name="Lu H."/>
        </authorList>
    </citation>
    <scope>NUCLEOTIDE SEQUENCE [LARGE SCALE GENOMIC DNA]</scope>
    <source>
        <strain evidence="2 3">DXS10W</strain>
    </source>
</reference>
<name>A0ABT5IG36_9CAUL</name>
<keyword evidence="3" id="KW-1185">Reference proteome</keyword>
<evidence type="ECO:0000256" key="1">
    <source>
        <dbReference type="SAM" id="Phobius"/>
    </source>
</evidence>
<dbReference type="RefSeq" id="WP_272741818.1">
    <property type="nucleotide sequence ID" value="NZ_JAQQKW010000007.1"/>
</dbReference>
<dbReference type="Proteomes" id="UP001216595">
    <property type="component" value="Unassembled WGS sequence"/>
</dbReference>
<feature type="transmembrane region" description="Helical" evidence="1">
    <location>
        <begin position="74"/>
        <end position="94"/>
    </location>
</feature>
<feature type="transmembrane region" description="Helical" evidence="1">
    <location>
        <begin position="40"/>
        <end position="62"/>
    </location>
</feature>
<feature type="transmembrane region" description="Helical" evidence="1">
    <location>
        <begin position="100"/>
        <end position="123"/>
    </location>
</feature>